<evidence type="ECO:0000259" key="5">
    <source>
        <dbReference type="PROSITE" id="PS50102"/>
    </source>
</evidence>
<dbReference type="InterPro" id="IPR031766">
    <property type="entry name" value="RRM_occluded"/>
</dbReference>
<gene>
    <name evidence="6" type="ORF">SAMEA4029010_CIC11G00000000655</name>
</gene>
<dbReference type="Proteomes" id="UP000182334">
    <property type="component" value="Chromosome III"/>
</dbReference>
<dbReference type="SMART" id="SM00360">
    <property type="entry name" value="RRM"/>
    <property type="match status" value="4"/>
</dbReference>
<sequence>MLALWREKYKYSGLTTDNIKEWQECIQKEVSDSEEKKLEICYLLKIYAEKYPTPENYCRFFDHAGYNDREFLLKALADCGVNYVSSHKLWDKIEQNSEIGPELFAERLLVPHREIQATYEKYSSWVSSHTPEIYTQSMREASKMVRETEKMMRYIEKLESQVTETPEDPQVWITYMKKLGKFASKVYNQKEPLINYNTIRQVFLRSLFNGQDRISDVNWIPVWIAYIRILEGSEEIFYLGYYLQTINEFCRSFSYLAEAYIPLLRNVCIEEEVWSLLKLVLARINTNGWAESAEELIGASVRADLGPMKCAKLLKPFGEIAATTSLHKDHKLFRLIISWLERTMDVDAISLAKSLVIEFFENFASETDAWIFCFQFFTRHLEKHAKKLLTLWELDALEVDKPEKLLNEILLYARMNSPAYAYINTMNMVDLVREQLDSGVVQETAPETTVEEPVEKKTKSTPHNEELLGRNREQFRLVLSPVTTDITEEDIRAFFDGYGKPISVQIADNCAIVELNSEQEVMTCLTRDIKPLKGEPVKISRLFANTLWITNYPPHFSLRNVTDMINSFGKTAIDVRLPLQNDLKQRRFCYADFSDPETAQHVRNRLNGLEVENYTVQAEISNPTLRKERKTPPIARQVYAHNLNFKQTTEQTLRELFLKFGDVESIKLPLNETNKNRGNTNNGFAFVTFTTEAAAKEALKLGGAQLDGRRIEISAVKTKQVLHNINASHFKADNTVSIQNISELVTSEQLKVFLGEKVGPVSKLLLQPSTRSALVEFEAFKDAGKVGLLLEGVDYQDHILHVGLKDDFVKSGTKPKTPSMVPPMLMRRRRK</sequence>
<evidence type="ECO:0000313" key="6">
    <source>
        <dbReference type="EMBL" id="SGZ51509.1"/>
    </source>
</evidence>
<evidence type="ECO:0000313" key="7">
    <source>
        <dbReference type="Proteomes" id="UP000182334"/>
    </source>
</evidence>
<dbReference type="Pfam" id="PF00076">
    <property type="entry name" value="RRM_1"/>
    <property type="match status" value="2"/>
</dbReference>
<dbReference type="OrthoDB" id="360390at2759"/>
<evidence type="ECO:0000256" key="2">
    <source>
        <dbReference type="ARBA" id="ARBA00022884"/>
    </source>
</evidence>
<feature type="domain" description="RRM" evidence="5">
    <location>
        <begin position="734"/>
        <end position="807"/>
    </location>
</feature>
<feature type="domain" description="RRM" evidence="5">
    <location>
        <begin position="475"/>
        <end position="546"/>
    </location>
</feature>
<dbReference type="InterPro" id="IPR012677">
    <property type="entry name" value="Nucleotide-bd_a/b_plait_sf"/>
</dbReference>
<reference evidence="6 7" key="1">
    <citation type="submission" date="2016-10" db="EMBL/GenBank/DDBJ databases">
        <authorList>
            <person name="de Groot N.N."/>
        </authorList>
    </citation>
    <scope>NUCLEOTIDE SEQUENCE [LARGE SCALE GENOMIC DNA]</scope>
    <source>
        <strain evidence="6 7">CBS 141442</strain>
    </source>
</reference>
<name>A0A1L0G4K2_9ASCO</name>
<evidence type="ECO:0000256" key="3">
    <source>
        <dbReference type="PROSITE-ProRule" id="PRU00176"/>
    </source>
</evidence>
<feature type="compositionally biased region" description="Basic and acidic residues" evidence="4">
    <location>
        <begin position="453"/>
        <end position="463"/>
    </location>
</feature>
<dbReference type="Pfam" id="PF16842">
    <property type="entry name" value="RRM_occluded"/>
    <property type="match status" value="1"/>
</dbReference>
<evidence type="ECO:0000256" key="1">
    <source>
        <dbReference type="ARBA" id="ARBA00022737"/>
    </source>
</evidence>
<dbReference type="PROSITE" id="PS50102">
    <property type="entry name" value="RRM"/>
    <property type="match status" value="4"/>
</dbReference>
<dbReference type="InterPro" id="IPR011990">
    <property type="entry name" value="TPR-like_helical_dom_sf"/>
</dbReference>
<feature type="domain" description="RRM" evidence="5">
    <location>
        <begin position="636"/>
        <end position="718"/>
    </location>
</feature>
<feature type="region of interest" description="Disordered" evidence="4">
    <location>
        <begin position="444"/>
        <end position="463"/>
    </location>
</feature>
<organism evidence="6 7">
    <name type="scientific">Sungouiella intermedia</name>
    <dbReference type="NCBI Taxonomy" id="45354"/>
    <lineage>
        <taxon>Eukaryota</taxon>
        <taxon>Fungi</taxon>
        <taxon>Dikarya</taxon>
        <taxon>Ascomycota</taxon>
        <taxon>Saccharomycotina</taxon>
        <taxon>Pichiomycetes</taxon>
        <taxon>Metschnikowiaceae</taxon>
        <taxon>Sungouiella</taxon>
    </lineage>
</organism>
<dbReference type="InterPro" id="IPR035979">
    <property type="entry name" value="RBD_domain_sf"/>
</dbReference>
<protein>
    <submittedName>
        <fullName evidence="6">CIC11C00000000655</fullName>
    </submittedName>
</protein>
<keyword evidence="2 3" id="KW-0694">RNA-binding</keyword>
<dbReference type="GO" id="GO:0003723">
    <property type="term" value="F:RNA binding"/>
    <property type="evidence" value="ECO:0007669"/>
    <property type="project" value="UniProtKB-UniRule"/>
</dbReference>
<dbReference type="EMBL" id="LT635758">
    <property type="protein sequence ID" value="SGZ51509.1"/>
    <property type="molecule type" value="Genomic_DNA"/>
</dbReference>
<dbReference type="Gene3D" id="3.30.70.330">
    <property type="match status" value="4"/>
</dbReference>
<dbReference type="AlphaFoldDB" id="A0A1L0G4K2"/>
<accession>A0A1L0G4K2</accession>
<feature type="domain" description="RRM" evidence="5">
    <location>
        <begin position="545"/>
        <end position="623"/>
    </location>
</feature>
<dbReference type="InterPro" id="IPR000504">
    <property type="entry name" value="RRM_dom"/>
</dbReference>
<dbReference type="Gene3D" id="1.25.40.10">
    <property type="entry name" value="Tetratricopeptide repeat domain"/>
    <property type="match status" value="1"/>
</dbReference>
<proteinExistence type="predicted"/>
<dbReference type="PANTHER" id="PTHR24012">
    <property type="entry name" value="RNA BINDING PROTEIN"/>
    <property type="match status" value="1"/>
</dbReference>
<keyword evidence="7" id="KW-1185">Reference proteome</keyword>
<dbReference type="CDD" id="cd12298">
    <property type="entry name" value="RRM3_Prp24"/>
    <property type="match status" value="1"/>
</dbReference>
<dbReference type="InterPro" id="IPR034540">
    <property type="entry name" value="Prp24_RRM3"/>
</dbReference>
<dbReference type="STRING" id="45354.A0A1L0G4K2"/>
<evidence type="ECO:0000256" key="4">
    <source>
        <dbReference type="SAM" id="MobiDB-lite"/>
    </source>
</evidence>
<keyword evidence="1" id="KW-0677">Repeat</keyword>
<dbReference type="SUPFAM" id="SSF54928">
    <property type="entry name" value="RNA-binding domain, RBD"/>
    <property type="match status" value="2"/>
</dbReference>